<protein>
    <submittedName>
        <fullName evidence="1">Uncharacterized protein</fullName>
    </submittedName>
</protein>
<feature type="non-terminal residue" evidence="1">
    <location>
        <position position="1"/>
    </location>
</feature>
<dbReference type="Proteomes" id="UP001233999">
    <property type="component" value="Unassembled WGS sequence"/>
</dbReference>
<accession>A0AAD7Z6T9</accession>
<feature type="non-terminal residue" evidence="1">
    <location>
        <position position="76"/>
    </location>
</feature>
<gene>
    <name evidence="1" type="ORF">L9F63_008009</name>
</gene>
<reference evidence="1" key="2">
    <citation type="submission" date="2023-05" db="EMBL/GenBank/DDBJ databases">
        <authorList>
            <person name="Fouks B."/>
        </authorList>
    </citation>
    <scope>NUCLEOTIDE SEQUENCE</scope>
    <source>
        <strain evidence="1">Stay&amp;Tobe</strain>
        <tissue evidence="1">Testes</tissue>
    </source>
</reference>
<dbReference type="AlphaFoldDB" id="A0AAD7Z6T9"/>
<proteinExistence type="predicted"/>
<comment type="caution">
    <text evidence="1">The sequence shown here is derived from an EMBL/GenBank/DDBJ whole genome shotgun (WGS) entry which is preliminary data.</text>
</comment>
<reference evidence="1" key="1">
    <citation type="journal article" date="2023" name="IScience">
        <title>Live-bearing cockroach genome reveals convergent evolutionary mechanisms linked to viviparity in insects and beyond.</title>
        <authorList>
            <person name="Fouks B."/>
            <person name="Harrison M.C."/>
            <person name="Mikhailova A.A."/>
            <person name="Marchal E."/>
            <person name="English S."/>
            <person name="Carruthers M."/>
            <person name="Jennings E.C."/>
            <person name="Chiamaka E.L."/>
            <person name="Frigard R.A."/>
            <person name="Pippel M."/>
            <person name="Attardo G.M."/>
            <person name="Benoit J.B."/>
            <person name="Bornberg-Bauer E."/>
            <person name="Tobe S.S."/>
        </authorList>
    </citation>
    <scope>NUCLEOTIDE SEQUENCE</scope>
    <source>
        <strain evidence="1">Stay&amp;Tobe</strain>
    </source>
</reference>
<keyword evidence="2" id="KW-1185">Reference proteome</keyword>
<dbReference type="EMBL" id="JASPKZ010010258">
    <property type="protein sequence ID" value="KAJ9574822.1"/>
    <property type="molecule type" value="Genomic_DNA"/>
</dbReference>
<sequence>LVDCTLYLPSDLSANRRTRADNIRLIMRNYWALPVAGSYFLDLFKCVFVFSVDLQLVFGIDVSGVYDDWWSLLSNS</sequence>
<name>A0AAD7Z6T9_DIPPU</name>
<evidence type="ECO:0000313" key="1">
    <source>
        <dbReference type="EMBL" id="KAJ9574822.1"/>
    </source>
</evidence>
<evidence type="ECO:0000313" key="2">
    <source>
        <dbReference type="Proteomes" id="UP001233999"/>
    </source>
</evidence>
<organism evidence="1 2">
    <name type="scientific">Diploptera punctata</name>
    <name type="common">Pacific beetle cockroach</name>
    <dbReference type="NCBI Taxonomy" id="6984"/>
    <lineage>
        <taxon>Eukaryota</taxon>
        <taxon>Metazoa</taxon>
        <taxon>Ecdysozoa</taxon>
        <taxon>Arthropoda</taxon>
        <taxon>Hexapoda</taxon>
        <taxon>Insecta</taxon>
        <taxon>Pterygota</taxon>
        <taxon>Neoptera</taxon>
        <taxon>Polyneoptera</taxon>
        <taxon>Dictyoptera</taxon>
        <taxon>Blattodea</taxon>
        <taxon>Blaberoidea</taxon>
        <taxon>Blaberidae</taxon>
        <taxon>Diplopterinae</taxon>
        <taxon>Diploptera</taxon>
    </lineage>
</organism>